<sequence length="961" mass="107965">MNELKRNSDKWQFLKHVDDMDELDRVRRQHQVQLQKENKEGIIYRCHGSAHCPYRMAFYHDENAIYILHSHSHDAVVPIVGRISDENLSGKRISAGSTGGRSNKLSKDCVDLDETDDAEDEDEIGDEEGKAKTGRGKDDGLEPDHEDGGVGGDDDQTEPEEDGNDQILSYLPQRSAATAAASNGKNGRFVKRRRVRDKTSKKYWLQLGKVMGDIDEVCRTLCAQHFVRKIGMTSTKKNKIWFKCPQGKCQYRTLLDIDERLLYCRSTHNHPVPGDASVSYVSSQSPASADDAYHGLGGAAAASSVRSSRPGRIVKCVAVEQWPDNFALVQKQPPPSSSPSTCATGKSSSSSSPNVYRDTMGRKWLLLAERVVDDTALARVCSVHQLKQLCFRAGNVYFRCARFGNACPYRAIWQRHRGLVYHRHRHYHRKLLGGSHKHSPEVASRPRRHSSANVLDSDRMPSDNSSAEQTAASFVDKLGKKWRFLAKLDGISMRRSADSSSTATLEQQLEQLCAERHLSRSRLSSSSSRIWLHCAQHRQLEVPCPYRVIVHVPEGTVFHRMRHNHPVPYNLSDTEKEDDQQKNSINWTPRRPNTRSSLKNGGTSEAVVAANVRTKRQANQSGPTFGVKTRSTAAVAVTASEGGVSAADHSPSDADVTLTMSSSSSSSLSSADEDEAAASGGVISFQSPSCTDDEDSDHSRRRPNTRLFAKKLCRTWPKSKVRAKRNAFVKARASISCGLHAEEQQPTSIAVPSSPSTPRIYKFSNRNWRFMADKIGDRKALGEFCRANMLRVAGGIITSNYRNRMLCVRNGCPFRALWLNQQGLAYGRCKHNHPLTKIRSVVKEEEMNDGIFKLADFVNEFEALALRQALYFRVENDVFVLMLRSEMDDQWFSRLLMLRDEHSAIRLAEFTGCQEEFNEKVEHWIKSDYAGPQQLMEALNIKCVEYFQQSQAQQQQQSLQS</sequence>
<name>A0A914GV87_GLORO</name>
<feature type="compositionally biased region" description="Acidic residues" evidence="1">
    <location>
        <begin position="152"/>
        <end position="164"/>
    </location>
</feature>
<protein>
    <submittedName>
        <fullName evidence="3">Uncharacterized protein</fullName>
    </submittedName>
</protein>
<feature type="compositionally biased region" description="Basic and acidic residues" evidence="1">
    <location>
        <begin position="127"/>
        <end position="148"/>
    </location>
</feature>
<feature type="compositionally biased region" description="Low complexity" evidence="1">
    <location>
        <begin position="338"/>
        <end position="352"/>
    </location>
</feature>
<feature type="compositionally biased region" description="Acidic residues" evidence="1">
    <location>
        <begin position="111"/>
        <end position="126"/>
    </location>
</feature>
<proteinExistence type="predicted"/>
<dbReference type="Proteomes" id="UP000887572">
    <property type="component" value="Unplaced"/>
</dbReference>
<dbReference type="AlphaFoldDB" id="A0A914GV87"/>
<accession>A0A914GV87</accession>
<feature type="region of interest" description="Disordered" evidence="1">
    <location>
        <begin position="568"/>
        <end position="703"/>
    </location>
</feature>
<feature type="compositionally biased region" description="Low complexity" evidence="1">
    <location>
        <begin position="631"/>
        <end position="647"/>
    </location>
</feature>
<reference evidence="3" key="1">
    <citation type="submission" date="2022-11" db="UniProtKB">
        <authorList>
            <consortium name="WormBaseParasite"/>
        </authorList>
    </citation>
    <scope>IDENTIFICATION</scope>
</reference>
<feature type="compositionally biased region" description="Low complexity" evidence="1">
    <location>
        <begin position="661"/>
        <end position="670"/>
    </location>
</feature>
<feature type="compositionally biased region" description="Polar residues" evidence="1">
    <location>
        <begin position="594"/>
        <end position="603"/>
    </location>
</feature>
<evidence type="ECO:0000256" key="1">
    <source>
        <dbReference type="SAM" id="MobiDB-lite"/>
    </source>
</evidence>
<keyword evidence="2" id="KW-1185">Reference proteome</keyword>
<dbReference type="WBParaSite" id="Gr19_v10_g111.t1">
    <property type="protein sequence ID" value="Gr19_v10_g111.t1"/>
    <property type="gene ID" value="Gr19_v10_g111"/>
</dbReference>
<evidence type="ECO:0000313" key="3">
    <source>
        <dbReference type="WBParaSite" id="Gr19_v10_g111.t1"/>
    </source>
</evidence>
<feature type="region of interest" description="Disordered" evidence="1">
    <location>
        <begin position="89"/>
        <end position="164"/>
    </location>
</feature>
<evidence type="ECO:0000313" key="2">
    <source>
        <dbReference type="Proteomes" id="UP000887572"/>
    </source>
</evidence>
<organism evidence="2 3">
    <name type="scientific">Globodera rostochiensis</name>
    <name type="common">Golden nematode worm</name>
    <name type="synonym">Heterodera rostochiensis</name>
    <dbReference type="NCBI Taxonomy" id="31243"/>
    <lineage>
        <taxon>Eukaryota</taxon>
        <taxon>Metazoa</taxon>
        <taxon>Ecdysozoa</taxon>
        <taxon>Nematoda</taxon>
        <taxon>Chromadorea</taxon>
        <taxon>Rhabditida</taxon>
        <taxon>Tylenchina</taxon>
        <taxon>Tylenchomorpha</taxon>
        <taxon>Tylenchoidea</taxon>
        <taxon>Heteroderidae</taxon>
        <taxon>Heteroderinae</taxon>
        <taxon>Globodera</taxon>
    </lineage>
</organism>
<feature type="region of interest" description="Disordered" evidence="1">
    <location>
        <begin position="328"/>
        <end position="355"/>
    </location>
</feature>
<feature type="region of interest" description="Disordered" evidence="1">
    <location>
        <begin position="431"/>
        <end position="468"/>
    </location>
</feature>